<dbReference type="Pfam" id="PF08624">
    <property type="entry name" value="CRC_subunit"/>
    <property type="match status" value="1"/>
</dbReference>
<reference evidence="2" key="1">
    <citation type="submission" date="2022-07" db="EMBL/GenBank/DDBJ databases">
        <title>Phylogenomic reconstructions and comparative analyses of Kickxellomycotina fungi.</title>
        <authorList>
            <person name="Reynolds N.K."/>
            <person name="Stajich J.E."/>
            <person name="Barry K."/>
            <person name="Grigoriev I.V."/>
            <person name="Crous P."/>
            <person name="Smith M.E."/>
        </authorList>
    </citation>
    <scope>NUCLEOTIDE SEQUENCE</scope>
    <source>
        <strain evidence="2">IMI 214461</strain>
    </source>
</reference>
<evidence type="ECO:0000313" key="2">
    <source>
        <dbReference type="EMBL" id="KAJ2002553.1"/>
    </source>
</evidence>
<proteinExistence type="predicted"/>
<evidence type="ECO:0000313" key="3">
    <source>
        <dbReference type="Proteomes" id="UP001150907"/>
    </source>
</evidence>
<dbReference type="InterPro" id="IPR013933">
    <property type="entry name" value="CRC_Rsc7/Swp82"/>
</dbReference>
<dbReference type="OrthoDB" id="5598844at2759"/>
<name>A0A9W8BAZ2_9FUNG</name>
<feature type="compositionally biased region" description="Basic residues" evidence="1">
    <location>
        <begin position="47"/>
        <end position="58"/>
    </location>
</feature>
<accession>A0A9W8BAZ2</accession>
<feature type="region of interest" description="Disordered" evidence="1">
    <location>
        <begin position="1"/>
        <end position="58"/>
    </location>
</feature>
<keyword evidence="3" id="KW-1185">Reference proteome</keyword>
<feature type="region of interest" description="Disordered" evidence="1">
    <location>
        <begin position="351"/>
        <end position="373"/>
    </location>
</feature>
<dbReference type="Proteomes" id="UP001150907">
    <property type="component" value="Unassembled WGS sequence"/>
</dbReference>
<dbReference type="EMBL" id="JANBQF010000291">
    <property type="protein sequence ID" value="KAJ2002553.1"/>
    <property type="molecule type" value="Genomic_DNA"/>
</dbReference>
<sequence length="373" mass="41182">MDSLSTKCLPSCSAGTRLHGESSLPPPQTNVDMPYSDVDEEQVRLNSPKKKQKRYKKPVLRRPMVGLLHDAAAMYPVDYNDDVSGDCQDDSTGEEEVDGSGSRALSKLAAADATVNPVLLDSDDEDGDPDGETKIDTNGYLLGGRSYICPVFRSPCRPNPSRLYINASECSRYAGFVSSNVLLKKFPQMKRIQLTQAERTMLCDNLLISAKKVTSKTVYMFTARSVFKTFGALIVKNGRNVADDYCEANSRWRDSQGPPRAPDVVVADMAKYQLAKANYIKGALPPAIHPNRVYARVPKGKRRWDEVDPEPFFPVVATWVELMPHLAKWESRRKAYIKSARFGLDHGAPAIQESAKPPIASDCSSDSDLDAGQ</sequence>
<feature type="compositionally biased region" description="Acidic residues" evidence="1">
    <location>
        <begin position="81"/>
        <end position="98"/>
    </location>
</feature>
<comment type="caution">
    <text evidence="2">The sequence shown here is derived from an EMBL/GenBank/DDBJ whole genome shotgun (WGS) entry which is preliminary data.</text>
</comment>
<protein>
    <submittedName>
        <fullName evidence="2">Chromatin structure-remodeling complex subunit RSC7</fullName>
    </submittedName>
</protein>
<dbReference type="AlphaFoldDB" id="A0A9W8BAZ2"/>
<evidence type="ECO:0000256" key="1">
    <source>
        <dbReference type="SAM" id="MobiDB-lite"/>
    </source>
</evidence>
<gene>
    <name evidence="2" type="primary">NPL6</name>
    <name evidence="2" type="ORF">H4R26_003544</name>
</gene>
<organism evidence="2 3">
    <name type="scientific">Coemansia thaxteri</name>
    <dbReference type="NCBI Taxonomy" id="2663907"/>
    <lineage>
        <taxon>Eukaryota</taxon>
        <taxon>Fungi</taxon>
        <taxon>Fungi incertae sedis</taxon>
        <taxon>Zoopagomycota</taxon>
        <taxon>Kickxellomycotina</taxon>
        <taxon>Kickxellomycetes</taxon>
        <taxon>Kickxellales</taxon>
        <taxon>Kickxellaceae</taxon>
        <taxon>Coemansia</taxon>
    </lineage>
</organism>
<feature type="region of interest" description="Disordered" evidence="1">
    <location>
        <begin position="81"/>
        <end position="101"/>
    </location>
</feature>